<keyword evidence="2" id="KW-0812">Transmembrane</keyword>
<sequence length="112" mass="13125">MVSLIVILFMELFQPGDINFRQYFTKVWRILVYSFEGVAYAGVVILPFIIYNADEKLDSSMKLVAAILLAIGFLYLRFRTTFYETLKSKKEKSTRPPKITKSSDLRKRSNWK</sequence>
<dbReference type="EMBL" id="FQVL01000003">
    <property type="protein sequence ID" value="SHE78600.1"/>
    <property type="molecule type" value="Genomic_DNA"/>
</dbReference>
<feature type="transmembrane region" description="Helical" evidence="2">
    <location>
        <begin position="30"/>
        <end position="51"/>
    </location>
</feature>
<dbReference type="STRING" id="112248.SAMN05444392_103140"/>
<keyword evidence="2" id="KW-1133">Transmembrane helix</keyword>
<feature type="transmembrane region" description="Helical" evidence="2">
    <location>
        <begin position="63"/>
        <end position="82"/>
    </location>
</feature>
<evidence type="ECO:0000313" key="3">
    <source>
        <dbReference type="EMBL" id="SHE78600.1"/>
    </source>
</evidence>
<feature type="compositionally biased region" description="Basic and acidic residues" evidence="1">
    <location>
        <begin position="101"/>
        <end position="112"/>
    </location>
</feature>
<evidence type="ECO:0000256" key="1">
    <source>
        <dbReference type="SAM" id="MobiDB-lite"/>
    </source>
</evidence>
<keyword evidence="4" id="KW-1185">Reference proteome</keyword>
<keyword evidence="2" id="KW-0472">Membrane</keyword>
<evidence type="ECO:0000313" key="4">
    <source>
        <dbReference type="Proteomes" id="UP000184476"/>
    </source>
</evidence>
<proteinExistence type="predicted"/>
<dbReference type="AlphaFoldDB" id="A0A1M4WBS5"/>
<protein>
    <submittedName>
        <fullName evidence="3">Uncharacterized protein</fullName>
    </submittedName>
</protein>
<evidence type="ECO:0000256" key="2">
    <source>
        <dbReference type="SAM" id="Phobius"/>
    </source>
</evidence>
<gene>
    <name evidence="3" type="ORF">SAMN05444392_103140</name>
</gene>
<feature type="region of interest" description="Disordered" evidence="1">
    <location>
        <begin position="88"/>
        <end position="112"/>
    </location>
</feature>
<dbReference type="Proteomes" id="UP000184476">
    <property type="component" value="Unassembled WGS sequence"/>
</dbReference>
<name>A0A1M4WBS5_9BACL</name>
<reference evidence="3 4" key="1">
    <citation type="submission" date="2016-11" db="EMBL/GenBank/DDBJ databases">
        <authorList>
            <person name="Jaros S."/>
            <person name="Januszkiewicz K."/>
            <person name="Wedrychowicz H."/>
        </authorList>
    </citation>
    <scope>NUCLEOTIDE SEQUENCE [LARGE SCALE GENOMIC DNA]</scope>
    <source>
        <strain evidence="3 4">DSM 44666</strain>
    </source>
</reference>
<accession>A0A1M4WBS5</accession>
<organism evidence="3 4">
    <name type="scientific">Seinonella peptonophila</name>
    <dbReference type="NCBI Taxonomy" id="112248"/>
    <lineage>
        <taxon>Bacteria</taxon>
        <taxon>Bacillati</taxon>
        <taxon>Bacillota</taxon>
        <taxon>Bacilli</taxon>
        <taxon>Bacillales</taxon>
        <taxon>Thermoactinomycetaceae</taxon>
        <taxon>Seinonella</taxon>
    </lineage>
</organism>